<evidence type="ECO:0008006" key="3">
    <source>
        <dbReference type="Google" id="ProtNLM"/>
    </source>
</evidence>
<dbReference type="InParanoid" id="E1Z5Q1"/>
<accession>E1Z5Q1</accession>
<dbReference type="eggNOG" id="KOG1801">
    <property type="taxonomic scope" value="Eukaryota"/>
</dbReference>
<evidence type="ECO:0000313" key="1">
    <source>
        <dbReference type="EMBL" id="EFN58513.1"/>
    </source>
</evidence>
<dbReference type="EMBL" id="GL433837">
    <property type="protein sequence ID" value="EFN58513.1"/>
    <property type="molecule type" value="Genomic_DNA"/>
</dbReference>
<dbReference type="GeneID" id="17358155"/>
<dbReference type="Gene3D" id="3.40.50.300">
    <property type="entry name" value="P-loop containing nucleotide triphosphate hydrolases"/>
    <property type="match status" value="1"/>
</dbReference>
<gene>
    <name evidence="1" type="ORF">CHLNCDRAFT_140575</name>
</gene>
<dbReference type="Proteomes" id="UP000008141">
    <property type="component" value="Unassembled WGS sequence"/>
</dbReference>
<dbReference type="AlphaFoldDB" id="E1Z5Q1"/>
<evidence type="ECO:0000313" key="2">
    <source>
        <dbReference type="Proteomes" id="UP000008141"/>
    </source>
</evidence>
<dbReference type="SUPFAM" id="SSF52540">
    <property type="entry name" value="P-loop containing nucleoside triphosphate hydrolases"/>
    <property type="match status" value="1"/>
</dbReference>
<dbReference type="OrthoDB" id="3156807at2759"/>
<dbReference type="STRING" id="554065.E1Z5Q1"/>
<keyword evidence="2" id="KW-1185">Reference proteome</keyword>
<proteinExistence type="predicted"/>
<dbReference type="RefSeq" id="XP_005850615.1">
    <property type="nucleotide sequence ID" value="XM_005850553.1"/>
</dbReference>
<sequence length="770" mass="85105">MDIHRDAWAEWMGMEARHRRLVLQLLLRIGEGRFDPDPSKTIRKMSGSAAGDFGNIEAGAAACHPPLLPCRRGVYLAQLPRSASLIFEVAPEVDVRRSMVDAHGQRHMQYHDVIRIWFVSLDEGRASEALDLIAASYRKGQSARRQLLLEAHRGGGGSGNGGGNGVQEVRLPADYRSREVDRAAAATAAAAIAAEAAAGGGKGVLRRRYFPPASTEADSYTVLKFHPLEDAMLHSVMTNEGQTDVDFRFRLSPAEADVVERMPYPPQSLILLGRSGTGKTTVALFRMFDRWRRSFEDGQPLHQVFVTVSATLKEQVAKAFVRLRSGLPAVTPDRAAAYAAAAARPYHSFKGLPEEAWPLFLSAKQYLHMLDGTLRQPFFKRRADGSFFYASEAQDDDDGMSVLVDLAHAGAAAGEGGSGAEPAGGVEEGARIRVTFSLFQSSMFRRLRPGQKVDFDASLAWQEIVSYIKGTKQAVEGSGRLTEDEYLSDIGRKQAPNFGPESRRLIYQLSTAYEQEKKRGLTEGHVTHFLYDAADVVAWIHRRLREEGYRGEPIHELYCDEVQDFTQAELLLSLRVVSDPNGIALFGDTCQTIARGIGFRFTDVKQLFYQAQREAQLAASAGKGWDEAAVQMPDIVPLEVNYRTHSGVLDVAASVVQLLRRFFSEQIDDLKPEQAFLEARSWDSTPGNVAMLLSGGDANEAWKTEFGANQVVLRRTLASPVPHFLAKIDAVVMTIPQAKGLEFNDVFILNFFADSPCKEEWRILLQALPC</sequence>
<reference evidence="1 2" key="1">
    <citation type="journal article" date="2010" name="Plant Cell">
        <title>The Chlorella variabilis NC64A genome reveals adaptation to photosymbiosis, coevolution with viruses, and cryptic sex.</title>
        <authorList>
            <person name="Blanc G."/>
            <person name="Duncan G."/>
            <person name="Agarkova I."/>
            <person name="Borodovsky M."/>
            <person name="Gurnon J."/>
            <person name="Kuo A."/>
            <person name="Lindquist E."/>
            <person name="Lucas S."/>
            <person name="Pangilinan J."/>
            <person name="Polle J."/>
            <person name="Salamov A."/>
            <person name="Terry A."/>
            <person name="Yamada T."/>
            <person name="Dunigan D.D."/>
            <person name="Grigoriev I.V."/>
            <person name="Claverie J.M."/>
            <person name="Van Etten J.L."/>
        </authorList>
    </citation>
    <scope>NUCLEOTIDE SEQUENCE [LARGE SCALE GENOMIC DNA]</scope>
    <source>
        <strain evidence="1 2">NC64A</strain>
    </source>
</reference>
<organism evidence="2">
    <name type="scientific">Chlorella variabilis</name>
    <name type="common">Green alga</name>
    <dbReference type="NCBI Taxonomy" id="554065"/>
    <lineage>
        <taxon>Eukaryota</taxon>
        <taxon>Viridiplantae</taxon>
        <taxon>Chlorophyta</taxon>
        <taxon>core chlorophytes</taxon>
        <taxon>Trebouxiophyceae</taxon>
        <taxon>Chlorellales</taxon>
        <taxon>Chlorellaceae</taxon>
        <taxon>Chlorella clade</taxon>
        <taxon>Chlorella</taxon>
    </lineage>
</organism>
<protein>
    <recommendedName>
        <fullName evidence="3">UvrD-like helicase ATP-binding domain-containing protein</fullName>
    </recommendedName>
</protein>
<dbReference type="PANTHER" id="PTHR21529">
    <property type="entry name" value="MAMMARY TURMOR VIRUS RECEPTOR HOMOLOG 1, 2 MTVR1, 2"/>
    <property type="match status" value="1"/>
</dbReference>
<dbReference type="PANTHER" id="PTHR21529:SF4">
    <property type="entry name" value="TPR AND ANKYRIN REPEAT-CONTAINING PROTEIN 1"/>
    <property type="match status" value="1"/>
</dbReference>
<dbReference type="InterPro" id="IPR027417">
    <property type="entry name" value="P-loop_NTPase"/>
</dbReference>
<dbReference type="InterPro" id="IPR039904">
    <property type="entry name" value="TRANK1"/>
</dbReference>
<dbReference type="KEGG" id="cvr:CHLNCDRAFT_140575"/>
<name>E1Z5Q1_CHLVA</name>